<dbReference type="AlphaFoldDB" id="A0A7Y9F3T3"/>
<dbReference type="PANTHER" id="PTHR23135:SF18">
    <property type="entry name" value="CYANOPHYCIN SYNTHETASE"/>
    <property type="match status" value="1"/>
</dbReference>
<reference evidence="3 4" key="1">
    <citation type="submission" date="2020-07" db="EMBL/GenBank/DDBJ databases">
        <title>Sequencing the genomes of 1000 actinobacteria strains.</title>
        <authorList>
            <person name="Klenk H.-P."/>
        </authorList>
    </citation>
    <scope>NUCLEOTIDE SEQUENCE [LARGE SCALE GENOMIC DNA]</scope>
    <source>
        <strain evidence="3 4">DSM 18965</strain>
    </source>
</reference>
<dbReference type="Pfam" id="PF02875">
    <property type="entry name" value="Mur_ligase_C"/>
    <property type="match status" value="1"/>
</dbReference>
<evidence type="ECO:0000259" key="2">
    <source>
        <dbReference type="Pfam" id="PF08245"/>
    </source>
</evidence>
<dbReference type="EC" id="6.3.2.30" evidence="3"/>
<dbReference type="RefSeq" id="WP_338088108.1">
    <property type="nucleotide sequence ID" value="NZ_JACCBE010000001.1"/>
</dbReference>
<evidence type="ECO:0000313" key="3">
    <source>
        <dbReference type="EMBL" id="NYD59112.1"/>
    </source>
</evidence>
<comment type="caution">
    <text evidence="3">The sequence shown here is derived from an EMBL/GenBank/DDBJ whole genome shotgun (WGS) entry which is preliminary data.</text>
</comment>
<organism evidence="3 4">
    <name type="scientific">Nocardioides marinisabuli</name>
    <dbReference type="NCBI Taxonomy" id="419476"/>
    <lineage>
        <taxon>Bacteria</taxon>
        <taxon>Bacillati</taxon>
        <taxon>Actinomycetota</taxon>
        <taxon>Actinomycetes</taxon>
        <taxon>Propionibacteriales</taxon>
        <taxon>Nocardioidaceae</taxon>
        <taxon>Nocardioides</taxon>
    </lineage>
</organism>
<dbReference type="GO" id="GO:0071160">
    <property type="term" value="F:cyanophycin synthetase activity (L-aspartate-adding)"/>
    <property type="evidence" value="ECO:0007669"/>
    <property type="project" value="UniProtKB-EC"/>
</dbReference>
<dbReference type="InterPro" id="IPR013221">
    <property type="entry name" value="Mur_ligase_cen"/>
</dbReference>
<sequence length="586" mass="61447">MSAPGAGQDVAPTTHALVELRVLEGPNLYFPRAAVKLTLDVGALATAPVDVALVLAERIGLEGARPGEPESGFRQRFALRAVARLVRAVAQESGTSSLAVRVRPTNDAHQVVVAYPWAHRERARAMGRAVASVLDTLVPGDDGVSTDRLSAAVSVAAETVATSEPGDAPTTLEPRVPVVAVTGTNGKTTTSRMVAHIGREWGKVVGWSNTDGVYVDGVLVEPGDYSGPSGAGRVLAHEEVELAVTETARGGILLKGIGLTRNDVSVVTNVSADHLGLHGIDTLDQLAEVKAVVPRITAPEGWAVLNADDPRVLSMRWVVKSQVWVFSRDPDSPAVREVLADGGRATTVIDGWLCVLEPDADPDPLLELVDVPMTLAGLSHYNVENALAAASAALAVGIPREVVIAGLRSFLPDAEHNPGRMNCFTVPVSDGEVTVVMDLAHNEAGLEAMFEILHGVRPEGARVLLGMGVVGDRSEELIEKIGEIAARDADVVAIGHKEKYFRGRTPEELEGLMRAGAERVGVTAVPAYPTEVGVLSALVGQALPGEVVGLMCHADREGVYEWIAEAGGVPDTAETLAAKVRAARAG</sequence>
<feature type="domain" description="Mur ligase central" evidence="2">
    <location>
        <begin position="181"/>
        <end position="392"/>
    </location>
</feature>
<dbReference type="InterPro" id="IPR036615">
    <property type="entry name" value="Mur_ligase_C_dom_sf"/>
</dbReference>
<dbReference type="GO" id="GO:0005524">
    <property type="term" value="F:ATP binding"/>
    <property type="evidence" value="ECO:0007669"/>
    <property type="project" value="InterPro"/>
</dbReference>
<dbReference type="InterPro" id="IPR004101">
    <property type="entry name" value="Mur_ligase_C"/>
</dbReference>
<dbReference type="SUPFAM" id="SSF53244">
    <property type="entry name" value="MurD-like peptide ligases, peptide-binding domain"/>
    <property type="match status" value="1"/>
</dbReference>
<dbReference type="EMBL" id="JACCBE010000001">
    <property type="protein sequence ID" value="NYD59112.1"/>
    <property type="molecule type" value="Genomic_DNA"/>
</dbReference>
<name>A0A7Y9F3T3_9ACTN</name>
<dbReference type="SUPFAM" id="SSF53623">
    <property type="entry name" value="MurD-like peptide ligases, catalytic domain"/>
    <property type="match status" value="1"/>
</dbReference>
<dbReference type="Proteomes" id="UP000516957">
    <property type="component" value="Unassembled WGS sequence"/>
</dbReference>
<evidence type="ECO:0000313" key="4">
    <source>
        <dbReference type="Proteomes" id="UP000516957"/>
    </source>
</evidence>
<evidence type="ECO:0000259" key="1">
    <source>
        <dbReference type="Pfam" id="PF02875"/>
    </source>
</evidence>
<accession>A0A7Y9F3T3</accession>
<dbReference type="GO" id="GO:0071161">
    <property type="term" value="F:cyanophycin synthetase activity (L-arginine-adding)"/>
    <property type="evidence" value="ECO:0007669"/>
    <property type="project" value="UniProtKB-EC"/>
</dbReference>
<dbReference type="Gene3D" id="3.90.190.20">
    <property type="entry name" value="Mur ligase, C-terminal domain"/>
    <property type="match status" value="1"/>
</dbReference>
<gene>
    <name evidence="3" type="ORF">BKA08_003350</name>
</gene>
<proteinExistence type="predicted"/>
<keyword evidence="4" id="KW-1185">Reference proteome</keyword>
<feature type="domain" description="Mur ligase C-terminal" evidence="1">
    <location>
        <begin position="419"/>
        <end position="548"/>
    </location>
</feature>
<dbReference type="Gene3D" id="3.40.1190.10">
    <property type="entry name" value="Mur-like, catalytic domain"/>
    <property type="match status" value="1"/>
</dbReference>
<dbReference type="PANTHER" id="PTHR23135">
    <property type="entry name" value="MUR LIGASE FAMILY MEMBER"/>
    <property type="match status" value="1"/>
</dbReference>
<dbReference type="EC" id="6.3.2.29" evidence="3"/>
<protein>
    <submittedName>
        <fullName evidence="3">Cyanophycin synthetase</fullName>
        <ecNumber evidence="3">6.3.2.29</ecNumber>
        <ecNumber evidence="3">6.3.2.30</ecNumber>
    </submittedName>
</protein>
<keyword evidence="3" id="KW-0436">Ligase</keyword>
<dbReference type="Pfam" id="PF08245">
    <property type="entry name" value="Mur_ligase_M"/>
    <property type="match status" value="1"/>
</dbReference>
<dbReference type="InterPro" id="IPR036565">
    <property type="entry name" value="Mur-like_cat_sf"/>
</dbReference>